<comment type="caution">
    <text evidence="1">The sequence shown here is derived from an EMBL/GenBank/DDBJ whole genome shotgun (WGS) entry which is preliminary data.</text>
</comment>
<reference evidence="1 2" key="1">
    <citation type="submission" date="2016-02" db="EMBL/GenBank/DDBJ databases">
        <title>Genome analysis of coral dinoflagellate symbionts highlights evolutionary adaptations to a symbiotic lifestyle.</title>
        <authorList>
            <person name="Aranda M."/>
            <person name="Li Y."/>
            <person name="Liew Y.J."/>
            <person name="Baumgarten S."/>
            <person name="Simakov O."/>
            <person name="Wilson M."/>
            <person name="Piel J."/>
            <person name="Ashoor H."/>
            <person name="Bougouffa S."/>
            <person name="Bajic V.B."/>
            <person name="Ryu T."/>
            <person name="Ravasi T."/>
            <person name="Bayer T."/>
            <person name="Micklem G."/>
            <person name="Kim H."/>
            <person name="Bhak J."/>
            <person name="Lajeunesse T.C."/>
            <person name="Voolstra C.R."/>
        </authorList>
    </citation>
    <scope>NUCLEOTIDE SEQUENCE [LARGE SCALE GENOMIC DNA]</scope>
    <source>
        <strain evidence="1 2">CCMP2467</strain>
    </source>
</reference>
<dbReference type="Gene3D" id="3.40.50.150">
    <property type="entry name" value="Vaccinia Virus protein VP39"/>
    <property type="match status" value="1"/>
</dbReference>
<evidence type="ECO:0000313" key="1">
    <source>
        <dbReference type="EMBL" id="OLQ09558.1"/>
    </source>
</evidence>
<dbReference type="EMBL" id="LSRX01000094">
    <property type="protein sequence ID" value="OLQ09558.1"/>
    <property type="molecule type" value="Genomic_DNA"/>
</dbReference>
<proteinExistence type="predicted"/>
<dbReference type="InterPro" id="IPR029063">
    <property type="entry name" value="SAM-dependent_MTases_sf"/>
</dbReference>
<protein>
    <recommendedName>
        <fullName evidence="3">Macrocin O-methyltransferase</fullName>
    </recommendedName>
</protein>
<evidence type="ECO:0008006" key="3">
    <source>
        <dbReference type="Google" id="ProtNLM"/>
    </source>
</evidence>
<dbReference type="InterPro" id="IPR037883">
    <property type="entry name" value="Knr4/Smi1-like_sf"/>
</dbReference>
<sequence>MDSDVAGLAGPCLIPYLLGEGDGKVVTWNASWFLSMFESFLHGETCGPGERLPCQQDSTGEPIEFVVMRMLTVNMLGNHFLTLLRICPIIPVFGTMYAALTFRDNPMVAQALSLISMAQRAARVPSVSMDMLKWGYSWMSVLAQHWPRLLHVALGDMGNMLAQAVPGCDPSRAAYIHFFHIWTHADPTTPLIDQVCGANLGIVPYAKALQDPWQRALQSPFASRPRLLLVDRWIGAHWADVEDELSSRVATGYGVDSSLLDLLNAPSSCSIVRDPAHACCLQGHRALASLRSRQDCEDFCCEHKECWGCVQNHSSWTALPSCFSLRGLCSSSQKLPSSPWGYWLEFGVFFGATLRSTAIHLMRTGFARHPVYGFDSFRGLDEDWGRFDRFEFSTAGRIPKYLPPNAKLVVGWYNKTLPAFIRSHLLGGGKVQWLHLDCDTYAGHRLVLSLLSPFLMPGSVLIFDDILNYAGYEGYALQAFYEFIQETGWSFEVLVAPWRVEWSITTKTPSARSSLPWWLSRMRAIAVRLVSQQNGAHLERKWKQAMVPLIARGVAAKPQARAATTNAREGWALCLFGSWGTPEHGVQHLVPAMASSSQNTGSGTRLGRRVRACLLSGELLEVELSPGSGAEEVRSQVAQRLGRHRFEVALLQDGKKLQDCDPVLGDVSVLVQPFLSQDVIDELIHNMRAAGVAFSEGMTDEEVRQAEENCKIRFPPDLKLFLQTAMPEGPEFPNWRRTVAVSVHDHHAVMRDDIHARLGGVQSFWYTEWGPRPEDRTERASLTARHLKGVPRLIPVYRHHFVVSGTPAGQPVLGVADPCRMCLLATDLAAYFSLIFNFRPVRPYLNCPVVTATFWGEIEKHLFHHQTVMSGLWG</sequence>
<accession>A0A1Q9EQ98</accession>
<dbReference type="SUPFAM" id="SSF160631">
    <property type="entry name" value="SMI1/KNR4-like"/>
    <property type="match status" value="1"/>
</dbReference>
<evidence type="ECO:0000313" key="2">
    <source>
        <dbReference type="Proteomes" id="UP000186817"/>
    </source>
</evidence>
<dbReference type="Proteomes" id="UP000186817">
    <property type="component" value="Unassembled WGS sequence"/>
</dbReference>
<keyword evidence="2" id="KW-1185">Reference proteome</keyword>
<dbReference type="OrthoDB" id="10265168at2759"/>
<dbReference type="Pfam" id="PF13578">
    <property type="entry name" value="Methyltransf_24"/>
    <property type="match status" value="1"/>
</dbReference>
<organism evidence="1 2">
    <name type="scientific">Symbiodinium microadriaticum</name>
    <name type="common">Dinoflagellate</name>
    <name type="synonym">Zooxanthella microadriatica</name>
    <dbReference type="NCBI Taxonomy" id="2951"/>
    <lineage>
        <taxon>Eukaryota</taxon>
        <taxon>Sar</taxon>
        <taxon>Alveolata</taxon>
        <taxon>Dinophyceae</taxon>
        <taxon>Suessiales</taxon>
        <taxon>Symbiodiniaceae</taxon>
        <taxon>Symbiodinium</taxon>
    </lineage>
</organism>
<gene>
    <name evidence="1" type="ORF">AK812_SmicGene6794</name>
</gene>
<dbReference type="AlphaFoldDB" id="A0A1Q9EQ98"/>
<name>A0A1Q9EQ98_SYMMI</name>
<dbReference type="PANTHER" id="PTHR32011">
    <property type="entry name" value="OS08G0472400 PROTEIN"/>
    <property type="match status" value="1"/>
</dbReference>
<dbReference type="PANTHER" id="PTHR32011:SF6">
    <property type="entry name" value="KNR4_SMI1-LIKE DOMAIN-CONTAINING PROTEIN"/>
    <property type="match status" value="1"/>
</dbReference>